<keyword evidence="9" id="KW-1185">Reference proteome</keyword>
<dbReference type="Pfam" id="PF15613">
    <property type="entry name" value="WSD"/>
    <property type="match status" value="1"/>
</dbReference>
<feature type="domain" description="DDT" evidence="6">
    <location>
        <begin position="397"/>
        <end position="460"/>
    </location>
</feature>
<reference evidence="8 9" key="1">
    <citation type="submission" date="2019-09" db="EMBL/GenBank/DDBJ databases">
        <title>Draft genome of the ectomycorrhizal ascomycete Sphaerosporella brunnea.</title>
        <authorList>
            <consortium name="DOE Joint Genome Institute"/>
            <person name="Benucci G.M."/>
            <person name="Marozzi G."/>
            <person name="Antonielli L."/>
            <person name="Sanchez S."/>
            <person name="Marco P."/>
            <person name="Wang X."/>
            <person name="Falini L.B."/>
            <person name="Barry K."/>
            <person name="Haridas S."/>
            <person name="Lipzen A."/>
            <person name="Labutti K."/>
            <person name="Grigoriev I.V."/>
            <person name="Murat C."/>
            <person name="Martin F."/>
            <person name="Albertini E."/>
            <person name="Donnini D."/>
            <person name="Bonito G."/>
        </authorList>
    </citation>
    <scope>NUCLEOTIDE SEQUENCE [LARGE SCALE GENOMIC DNA]</scope>
    <source>
        <strain evidence="8 9">Sb_GMNB300</strain>
    </source>
</reference>
<evidence type="ECO:0000256" key="1">
    <source>
        <dbReference type="ARBA" id="ARBA00004123"/>
    </source>
</evidence>
<dbReference type="InterPro" id="IPR028941">
    <property type="entry name" value="WHIM2_dom"/>
</dbReference>
<dbReference type="InterPro" id="IPR018501">
    <property type="entry name" value="DDT_dom"/>
</dbReference>
<dbReference type="GO" id="GO:0005634">
    <property type="term" value="C:nucleus"/>
    <property type="evidence" value="ECO:0007669"/>
    <property type="project" value="UniProtKB-SubCell"/>
</dbReference>
<comment type="subcellular location">
    <subcellularLocation>
        <location evidence="1 3">Nucleus</location>
    </subcellularLocation>
</comment>
<dbReference type="OrthoDB" id="332390at2759"/>
<proteinExistence type="predicted"/>
<dbReference type="AlphaFoldDB" id="A0A5J5EM88"/>
<dbReference type="PROSITE" id="PS50827">
    <property type="entry name" value="DDT"/>
    <property type="match status" value="1"/>
</dbReference>
<evidence type="ECO:0000259" key="7">
    <source>
        <dbReference type="PROSITE" id="PS51136"/>
    </source>
</evidence>
<name>A0A5J5EM88_9PEZI</name>
<feature type="compositionally biased region" description="Pro residues" evidence="5">
    <location>
        <begin position="331"/>
        <end position="344"/>
    </location>
</feature>
<evidence type="ECO:0000256" key="3">
    <source>
        <dbReference type="PROSITE-ProRule" id="PRU00475"/>
    </source>
</evidence>
<feature type="compositionally biased region" description="Basic and acidic residues" evidence="5">
    <location>
        <begin position="504"/>
        <end position="517"/>
    </location>
</feature>
<evidence type="ECO:0000313" key="8">
    <source>
        <dbReference type="EMBL" id="KAA8897802.1"/>
    </source>
</evidence>
<protein>
    <submittedName>
        <fullName evidence="8">ATP-utilizing chromatin assembly and remodelling N-terminal-domain-containing protein</fullName>
    </submittedName>
</protein>
<feature type="compositionally biased region" description="Polar residues" evidence="5">
    <location>
        <begin position="282"/>
        <end position="312"/>
    </location>
</feature>
<dbReference type="GO" id="GO:0000781">
    <property type="term" value="C:chromosome, telomeric region"/>
    <property type="evidence" value="ECO:0007669"/>
    <property type="project" value="GOC"/>
</dbReference>
<dbReference type="EMBL" id="VXIS01000192">
    <property type="protein sequence ID" value="KAA8897802.1"/>
    <property type="molecule type" value="Genomic_DNA"/>
</dbReference>
<feature type="domain" description="WAC" evidence="7">
    <location>
        <begin position="22"/>
        <end position="132"/>
    </location>
</feature>
<dbReference type="PANTHER" id="PTHR32075:SF6">
    <property type="entry name" value="ISWI CHROMATIN-REMODELING COMPLEX SUBUNIT YPL216W-RELATED"/>
    <property type="match status" value="1"/>
</dbReference>
<feature type="compositionally biased region" description="Basic and acidic residues" evidence="5">
    <location>
        <begin position="694"/>
        <end position="717"/>
    </location>
</feature>
<feature type="region of interest" description="Disordered" evidence="5">
    <location>
        <begin position="652"/>
        <end position="717"/>
    </location>
</feature>
<feature type="compositionally biased region" description="Polar residues" evidence="5">
    <location>
        <begin position="383"/>
        <end position="392"/>
    </location>
</feature>
<dbReference type="Pfam" id="PF10537">
    <property type="entry name" value="WAC_Acf1_DNA_bd"/>
    <property type="match status" value="1"/>
</dbReference>
<dbReference type="GO" id="GO:0000785">
    <property type="term" value="C:chromatin"/>
    <property type="evidence" value="ECO:0007669"/>
    <property type="project" value="UniProtKB-ARBA"/>
</dbReference>
<feature type="coiled-coil region" evidence="4">
    <location>
        <begin position="617"/>
        <end position="651"/>
    </location>
</feature>
<dbReference type="PROSITE" id="PS51136">
    <property type="entry name" value="WAC"/>
    <property type="match status" value="1"/>
</dbReference>
<organism evidence="8 9">
    <name type="scientific">Sphaerosporella brunnea</name>
    <dbReference type="NCBI Taxonomy" id="1250544"/>
    <lineage>
        <taxon>Eukaryota</taxon>
        <taxon>Fungi</taxon>
        <taxon>Dikarya</taxon>
        <taxon>Ascomycota</taxon>
        <taxon>Pezizomycotina</taxon>
        <taxon>Pezizomycetes</taxon>
        <taxon>Pezizales</taxon>
        <taxon>Pyronemataceae</taxon>
        <taxon>Sphaerosporella</taxon>
    </lineage>
</organism>
<dbReference type="InParanoid" id="A0A5J5EM88"/>
<dbReference type="Proteomes" id="UP000326924">
    <property type="component" value="Unassembled WGS sequence"/>
</dbReference>
<dbReference type="FunCoup" id="A0A5J5EM88">
    <property type="interactions" value="251"/>
</dbReference>
<feature type="region of interest" description="Disordered" evidence="5">
    <location>
        <begin position="375"/>
        <end position="395"/>
    </location>
</feature>
<feature type="region of interest" description="Disordered" evidence="5">
    <location>
        <begin position="464"/>
        <end position="517"/>
    </location>
</feature>
<gene>
    <name evidence="8" type="ORF">FN846DRAFT_963040</name>
</gene>
<keyword evidence="4" id="KW-0175">Coiled coil</keyword>
<dbReference type="GO" id="GO:0031509">
    <property type="term" value="P:subtelomeric heterochromatin formation"/>
    <property type="evidence" value="ECO:0007669"/>
    <property type="project" value="TreeGrafter"/>
</dbReference>
<evidence type="ECO:0000313" key="9">
    <source>
        <dbReference type="Proteomes" id="UP000326924"/>
    </source>
</evidence>
<dbReference type="PANTHER" id="PTHR32075">
    <property type="entry name" value="ISWI CHROMATIN-REMODELING COMPLEX SUBUNIT YPL216W-RELATED"/>
    <property type="match status" value="1"/>
</dbReference>
<feature type="region of interest" description="Disordered" evidence="5">
    <location>
        <begin position="231"/>
        <end position="350"/>
    </location>
</feature>
<evidence type="ECO:0000256" key="5">
    <source>
        <dbReference type="SAM" id="MobiDB-lite"/>
    </source>
</evidence>
<comment type="caution">
    <text evidence="8">The sequence shown here is derived from an EMBL/GenBank/DDBJ whole genome shotgun (WGS) entry which is preliminary data.</text>
</comment>
<feature type="region of interest" description="Disordered" evidence="5">
    <location>
        <begin position="957"/>
        <end position="1002"/>
    </location>
</feature>
<evidence type="ECO:0000256" key="2">
    <source>
        <dbReference type="ARBA" id="ARBA00023242"/>
    </source>
</evidence>
<keyword evidence="2 3" id="KW-0539">Nucleus</keyword>
<dbReference type="InterPro" id="IPR013136">
    <property type="entry name" value="WSTF_Acf1_Cbp146"/>
</dbReference>
<dbReference type="Pfam" id="PF02791">
    <property type="entry name" value="DDT"/>
    <property type="match status" value="1"/>
</dbReference>
<feature type="compositionally biased region" description="Acidic residues" evidence="5">
    <location>
        <begin position="467"/>
        <end position="490"/>
    </location>
</feature>
<evidence type="ECO:0000259" key="6">
    <source>
        <dbReference type="PROSITE" id="PS50827"/>
    </source>
</evidence>
<sequence>MVLYKRKPVQMLPQPEVKEESQELWVISQTGEAFTDYQSYVDRLEFYKAKQFSCEITGHMNLNYFEALKSETEHSQDVEQQFPEPLKEPVLRKVQFSTVSRIDTLVDQLHDSFKSDFYPGEHVTAILPSGDRVEAVIREKTMFPELRFASGEIQRKGFSRYTVKMVNRNEEEAQIDNEHLIRDKKTFTKHMLRSFIKNTVSREPWTGAPWLVKEEFATKYKIPSNVPAHLQRATTAAERKAQQARRKQGSVGLSVEAMTNGSASPPGPVEIRPAPKSHKSKTQQAMKMSKLLQESRTDTPSMSGSPWASSPGGTPDGSIHKLNFKALVKPEPTPPPPPPPPKPIKYPIEDLDLPPQETALRPKLHRLSSLTVACEPKDARASDSASPQSPKSNGIDEEKTAFYLSTWVFLNIYCEPFLLDSFTFDDYIQALQFSSDETDCELFVEIHCTLLKAIVNEQGVVQCQLPEPEEEEEEEEEEDEAGVENGDDAMQDTVRVNGGGTENGHVEARRSVEKDKKHRADELFPDGDSWVQLLKTRSFKNGGWQAIIVGLLYQLSWDSRYSKDTEDILAHLAPSDEQPTPETVKARYYTMNSNLRVMVIHLLSRLTHETRTVRDYMEECSEEMTKHRKEKIEHQRARKQFLEELKSLEDDRKILLPENTPRSPSPEPEVRQPSTDEDGDVKMGDDEEDEDEDGARVRRRGGERANERKRKRVEEKAKAEAAAKIPKTSKQFQKVIKSIETIKIKIAKEEEAIATIDEDLRQADCARFKMMGHDRFWNKYWWFERNGMPFGGLPDSSTAHSGYANAMIWVQGPEESERQGFLVEEAGTKAAAGDADGDIRMNGTVGDVISVLSRQAREENGTTLTSPTQYGFIETPEEFEQLMSWFDVRGVREKKLKATFETFKDKIVEGMHSRKKYLADSVAALENEAGSGRMTTRGKTYFDPNVWRCLNWKNESAREENDHTHYNHPQPRKAASKKKEPKGVPLNRQGKPVSRQGERYNF</sequence>
<accession>A0A5J5EM88</accession>
<feature type="compositionally biased region" description="Acidic residues" evidence="5">
    <location>
        <begin position="675"/>
        <end position="693"/>
    </location>
</feature>
<evidence type="ECO:0000256" key="4">
    <source>
        <dbReference type="SAM" id="Coils"/>
    </source>
</evidence>